<evidence type="ECO:0000256" key="6">
    <source>
        <dbReference type="SAM" id="MobiDB-lite"/>
    </source>
</evidence>
<dbReference type="PANTHER" id="PTHR48039">
    <property type="entry name" value="RNA-BINDING MOTIF PROTEIN 14B"/>
    <property type="match status" value="1"/>
</dbReference>
<feature type="region of interest" description="Disordered" evidence="6">
    <location>
        <begin position="1"/>
        <end position="45"/>
    </location>
</feature>
<dbReference type="CDD" id="cd12677">
    <property type="entry name" value="RRM4_Nop4p"/>
    <property type="match status" value="1"/>
</dbReference>
<evidence type="ECO:0000313" key="8">
    <source>
        <dbReference type="EMBL" id="PYI10357.1"/>
    </source>
</evidence>
<keyword evidence="3 5" id="KW-0694">RNA-binding</keyword>
<feature type="compositionally biased region" description="Acidic residues" evidence="6">
    <location>
        <begin position="255"/>
        <end position="307"/>
    </location>
</feature>
<feature type="domain" description="RRM" evidence="7">
    <location>
        <begin position="44"/>
        <end position="122"/>
    </location>
</feature>
<dbReference type="VEuPathDB" id="FungiDB:BO78DRAFT_394108"/>
<dbReference type="Proteomes" id="UP000248423">
    <property type="component" value="Unassembled WGS sequence"/>
</dbReference>
<organism evidence="8 9">
    <name type="scientific">Aspergillus sclerotiicarbonarius (strain CBS 121057 / IBT 28362)</name>
    <dbReference type="NCBI Taxonomy" id="1448318"/>
    <lineage>
        <taxon>Eukaryota</taxon>
        <taxon>Fungi</taxon>
        <taxon>Dikarya</taxon>
        <taxon>Ascomycota</taxon>
        <taxon>Pezizomycotina</taxon>
        <taxon>Eurotiomycetes</taxon>
        <taxon>Eurotiomycetidae</taxon>
        <taxon>Eurotiales</taxon>
        <taxon>Aspergillaceae</taxon>
        <taxon>Aspergillus</taxon>
        <taxon>Aspergillus subgen. Circumdati</taxon>
    </lineage>
</organism>
<dbReference type="PANTHER" id="PTHR48039:SF5">
    <property type="entry name" value="RNA-BINDING PROTEIN 28"/>
    <property type="match status" value="1"/>
</dbReference>
<dbReference type="GO" id="GO:0005730">
    <property type="term" value="C:nucleolus"/>
    <property type="evidence" value="ECO:0007669"/>
    <property type="project" value="TreeGrafter"/>
</dbReference>
<feature type="compositionally biased region" description="Polar residues" evidence="6">
    <location>
        <begin position="28"/>
        <end position="41"/>
    </location>
</feature>
<dbReference type="CDD" id="cd12676">
    <property type="entry name" value="RRM3_Nop4p"/>
    <property type="match status" value="1"/>
</dbReference>
<dbReference type="Pfam" id="PF00076">
    <property type="entry name" value="RRM_1"/>
    <property type="match status" value="3"/>
</dbReference>
<feature type="compositionally biased region" description="Basic and acidic residues" evidence="6">
    <location>
        <begin position="646"/>
        <end position="678"/>
    </location>
</feature>
<keyword evidence="9" id="KW-1185">Reference proteome</keyword>
<evidence type="ECO:0000256" key="4">
    <source>
        <dbReference type="ARBA" id="ARBA00023242"/>
    </source>
</evidence>
<dbReference type="PROSITE" id="PS50102">
    <property type="entry name" value="RRM"/>
    <property type="match status" value="4"/>
</dbReference>
<reference evidence="8 9" key="1">
    <citation type="submission" date="2018-02" db="EMBL/GenBank/DDBJ databases">
        <title>The genomes of Aspergillus section Nigri reveals drivers in fungal speciation.</title>
        <authorList>
            <consortium name="DOE Joint Genome Institute"/>
            <person name="Vesth T.C."/>
            <person name="Nybo J."/>
            <person name="Theobald S."/>
            <person name="Brandl J."/>
            <person name="Frisvad J.C."/>
            <person name="Nielsen K.F."/>
            <person name="Lyhne E.K."/>
            <person name="Kogle M.E."/>
            <person name="Kuo A."/>
            <person name="Riley R."/>
            <person name="Clum A."/>
            <person name="Nolan M."/>
            <person name="Lipzen A."/>
            <person name="Salamov A."/>
            <person name="Henrissat B."/>
            <person name="Wiebenga A."/>
            <person name="De vries R.P."/>
            <person name="Grigoriev I.V."/>
            <person name="Mortensen U.H."/>
            <person name="Andersen M.R."/>
            <person name="Baker S.E."/>
        </authorList>
    </citation>
    <scope>NUCLEOTIDE SEQUENCE [LARGE SCALE GENOMIC DNA]</scope>
    <source>
        <strain evidence="8 9">CBS 121057</strain>
    </source>
</reference>
<feature type="domain" description="RRM" evidence="7">
    <location>
        <begin position="499"/>
        <end position="639"/>
    </location>
</feature>
<sequence length="746" mass="84175">MAERDESKGSSPEASEAKGSPIVEAAMESQNNKQETPASNQPRRELFIRSLAASATTESLTEHFSQSYIIKHAIVVTDPETKQSKGYGFVTFADVEDAKAALEEFNGSVFKGKKIKVEYAQPRQRVVDENLRRSKPSAEALELKKQREDQRAAAQPPKMIVRNLPWSIKEPEDLALLFRSFGKVKFATLPKRGDKLAGFGFVVLRGKKNAEKAMQAVNGKEVDGRTLAVDWAVEKTVWEDLQKGQEEQEQKGEEGAEDVDMADGDEEAEEAGSDEDLSDEEDDIEGDDDSDEDEDAEEEEDEEEGSKEDDRNASTVFIRNLPFTCDDDMLYEHFTQFGPLRYARIVVDHETERPRGTGFVCFWKSEDAASCVRDSPKQQDTLAADKDKAKKVSTAFKHSVLQNENADPSGRYTLDGRVLQVARAVSKSRASELEEEGVSRRLVRDTDKRRLYLLNEGTIPQNSPLYKKLSPSEIKMREDSYKQRQSFIKKNPTLHLSLTRLSIRNIPRHVTTKDLKQLARQAIVGFAEDAKKGLRQPLSKEELDRASDIMKEAEKLRKKKGVGVVRQAKIVFETRDGHKVGEESAAGRSRGYGFIEYYTHRHALMGLRWLNCHAVDVPATSSEDGKDKKKRLVVEFAIENAQVVKRRSEQHAKARTFKKGDQQGEGKSDKGEWKDKRPSKGPFKGPFKGPSKEPSKEPFKGQKRKRPDNNDKDAGGEDDGEQNKLAKRNRIIAKKRMQRRTRKGKA</sequence>
<dbReference type="FunFam" id="3.30.70.330:FF:000822">
    <property type="entry name" value="Ribosome biogenesis (Nop4), putative"/>
    <property type="match status" value="1"/>
</dbReference>
<comment type="subcellular location">
    <subcellularLocation>
        <location evidence="1">Nucleus</location>
    </subcellularLocation>
</comment>
<feature type="region of interest" description="Disordered" evidence="6">
    <location>
        <begin position="243"/>
        <end position="313"/>
    </location>
</feature>
<feature type="compositionally biased region" description="Basic and acidic residues" evidence="6">
    <location>
        <begin position="690"/>
        <end position="700"/>
    </location>
</feature>
<dbReference type="EMBL" id="KZ826322">
    <property type="protein sequence ID" value="PYI10357.1"/>
    <property type="molecule type" value="Genomic_DNA"/>
</dbReference>
<protein>
    <submittedName>
        <fullName evidence="8">RNA-binding domain-containing protein</fullName>
    </submittedName>
</protein>
<proteinExistence type="predicted"/>
<feature type="compositionally biased region" description="Basic residues" evidence="6">
    <location>
        <begin position="725"/>
        <end position="746"/>
    </location>
</feature>
<name>A0A319EJ65_ASPSB</name>
<dbReference type="InterPro" id="IPR012677">
    <property type="entry name" value="Nucleotide-bd_a/b_plait_sf"/>
</dbReference>
<evidence type="ECO:0000256" key="3">
    <source>
        <dbReference type="ARBA" id="ARBA00022884"/>
    </source>
</evidence>
<dbReference type="FunFam" id="3.30.70.330:FF:000406">
    <property type="entry name" value="Related to Nucleolar protein NOP4"/>
    <property type="match status" value="1"/>
</dbReference>
<dbReference type="GO" id="GO:0003729">
    <property type="term" value="F:mRNA binding"/>
    <property type="evidence" value="ECO:0007669"/>
    <property type="project" value="TreeGrafter"/>
</dbReference>
<accession>A0A319EJ65</accession>
<dbReference type="InterPro" id="IPR035979">
    <property type="entry name" value="RBD_domain_sf"/>
</dbReference>
<dbReference type="Gene3D" id="3.30.70.330">
    <property type="match status" value="4"/>
</dbReference>
<feature type="region of interest" description="Disordered" evidence="6">
    <location>
        <begin position="645"/>
        <end position="746"/>
    </location>
</feature>
<evidence type="ECO:0000259" key="7">
    <source>
        <dbReference type="PROSITE" id="PS50102"/>
    </source>
</evidence>
<keyword evidence="4" id="KW-0539">Nucleus</keyword>
<dbReference type="SMART" id="SM00360">
    <property type="entry name" value="RRM"/>
    <property type="match status" value="4"/>
</dbReference>
<dbReference type="InterPro" id="IPR000504">
    <property type="entry name" value="RRM_dom"/>
</dbReference>
<keyword evidence="2" id="KW-0677">Repeat</keyword>
<dbReference type="STRING" id="1448318.A0A319EJ65"/>
<dbReference type="SUPFAM" id="SSF54928">
    <property type="entry name" value="RNA-binding domain, RBD"/>
    <property type="match status" value="3"/>
</dbReference>
<gene>
    <name evidence="8" type="ORF">BO78DRAFT_394108</name>
</gene>
<dbReference type="InterPro" id="IPR034809">
    <property type="entry name" value="Nop4_RRM4"/>
</dbReference>
<evidence type="ECO:0000256" key="1">
    <source>
        <dbReference type="ARBA" id="ARBA00004123"/>
    </source>
</evidence>
<feature type="compositionally biased region" description="Basic and acidic residues" evidence="6">
    <location>
        <begin position="243"/>
        <end position="254"/>
    </location>
</feature>
<feature type="domain" description="RRM" evidence="7">
    <location>
        <begin position="314"/>
        <end position="426"/>
    </location>
</feature>
<dbReference type="InterPro" id="IPR034808">
    <property type="entry name" value="Nop4p_RRM3"/>
</dbReference>
<dbReference type="OrthoDB" id="267048at2759"/>
<evidence type="ECO:0000256" key="5">
    <source>
        <dbReference type="PROSITE-ProRule" id="PRU00176"/>
    </source>
</evidence>
<dbReference type="InterPro" id="IPR051945">
    <property type="entry name" value="RRM_MRD1_RNA_proc_ribogen"/>
</dbReference>
<evidence type="ECO:0000256" key="2">
    <source>
        <dbReference type="ARBA" id="ARBA00022737"/>
    </source>
</evidence>
<evidence type="ECO:0000313" key="9">
    <source>
        <dbReference type="Proteomes" id="UP000248423"/>
    </source>
</evidence>
<feature type="domain" description="RRM" evidence="7">
    <location>
        <begin position="157"/>
        <end position="234"/>
    </location>
</feature>
<dbReference type="AlphaFoldDB" id="A0A319EJ65"/>